<sequence length="402" mass="44032">MTAVSCLRVMVDANRTDLPAETLGPLVAKYTTIFLEVRWVRPRTADPLTHYCYLLSDPQTDQLDTVELAHLATELQERLFGTGVEDAVKLVLFEGEPEAIRAFTAASAEEVALAMEDPGRLPKGGRLRRIAADGSLIDVPEEVRAPKGPVDDANFGPSIDGAQGIYFPKARAFVGDVISCTPSRAATYYSAVDGDEHLPDESGSFDGSCVMTALRFLVDFPVVTPLYVPVSFSTLVRPTQRADYVELLGILPAETRSQLAATVYDVPRAPSFQSLKIIHEALRDHVSSLDLRTQDPDFEVRQLAEKTVTSVTLVLPNASQEVRTAALRRFASHAPEYRRRRIWPGLSNIRYRAERELAISLGFPFLTGPGICRLQSEPIGGRAWEVGALPVLTIDRSLAATG</sequence>
<gene>
    <name evidence="1" type="ORF">B7Y86_08865</name>
</gene>
<proteinExistence type="predicted"/>
<protein>
    <submittedName>
        <fullName evidence="1">Uncharacterized protein</fullName>
    </submittedName>
</protein>
<evidence type="ECO:0000313" key="1">
    <source>
        <dbReference type="EMBL" id="OYX56857.1"/>
    </source>
</evidence>
<dbReference type="EMBL" id="NCEQ01000007">
    <property type="protein sequence ID" value="OYX56857.1"/>
    <property type="molecule type" value="Genomic_DNA"/>
</dbReference>
<accession>A0A258HJS8</accession>
<dbReference type="AlphaFoldDB" id="A0A258HJS8"/>
<comment type="caution">
    <text evidence="1">The sequence shown here is derived from an EMBL/GenBank/DDBJ whole genome shotgun (WGS) entry which is preliminary data.</text>
</comment>
<name>A0A258HJS8_9CAUL</name>
<organism evidence="1 2">
    <name type="scientific">Brevundimonas subvibrioides</name>
    <dbReference type="NCBI Taxonomy" id="74313"/>
    <lineage>
        <taxon>Bacteria</taxon>
        <taxon>Pseudomonadati</taxon>
        <taxon>Pseudomonadota</taxon>
        <taxon>Alphaproteobacteria</taxon>
        <taxon>Caulobacterales</taxon>
        <taxon>Caulobacteraceae</taxon>
        <taxon>Brevundimonas</taxon>
    </lineage>
</organism>
<dbReference type="Proteomes" id="UP000216147">
    <property type="component" value="Unassembled WGS sequence"/>
</dbReference>
<reference evidence="1 2" key="1">
    <citation type="submission" date="2017-03" db="EMBL/GenBank/DDBJ databases">
        <title>Lifting the veil on microbial sulfur biogeochemistry in mining wastewaters.</title>
        <authorList>
            <person name="Kantor R.S."/>
            <person name="Colenbrander Nelson T."/>
            <person name="Marshall S."/>
            <person name="Bennett D."/>
            <person name="Apte S."/>
            <person name="Camacho D."/>
            <person name="Thomas B.C."/>
            <person name="Warren L.A."/>
            <person name="Banfield J.F."/>
        </authorList>
    </citation>
    <scope>NUCLEOTIDE SEQUENCE [LARGE SCALE GENOMIC DNA]</scope>
    <source>
        <strain evidence="1">32-68-21</strain>
    </source>
</reference>
<evidence type="ECO:0000313" key="2">
    <source>
        <dbReference type="Proteomes" id="UP000216147"/>
    </source>
</evidence>